<keyword evidence="4 9" id="KW-0472">Membrane</keyword>
<keyword evidence="9" id="KW-0813">Transport</keyword>
<evidence type="ECO:0000256" key="1">
    <source>
        <dbReference type="ARBA" id="ARBA00004370"/>
    </source>
</evidence>
<evidence type="ECO:0000256" key="10">
    <source>
        <dbReference type="SAM" id="MobiDB-lite"/>
    </source>
</evidence>
<comment type="catalytic activity">
    <reaction evidence="7">
        <text>chloride(in) = chloride(out)</text>
        <dbReference type="Rhea" id="RHEA:29823"/>
        <dbReference type="ChEBI" id="CHEBI:17996"/>
    </reaction>
</comment>
<evidence type="ECO:0000313" key="12">
    <source>
        <dbReference type="RefSeq" id="XP_053059031.1"/>
    </source>
</evidence>
<feature type="region of interest" description="Disordered" evidence="10">
    <location>
        <begin position="564"/>
        <end position="615"/>
    </location>
</feature>
<gene>
    <name evidence="12" type="primary">BEST1</name>
</gene>
<accession>A0ABM3NHX4</accession>
<evidence type="ECO:0000256" key="3">
    <source>
        <dbReference type="ARBA" id="ARBA00022989"/>
    </source>
</evidence>
<evidence type="ECO:0000256" key="7">
    <source>
        <dbReference type="ARBA" id="ARBA00024167"/>
    </source>
</evidence>
<keyword evidence="3 9" id="KW-1133">Transmembrane helix</keyword>
<keyword evidence="5 9" id="KW-0869">Chloride channel</keyword>
<evidence type="ECO:0000256" key="2">
    <source>
        <dbReference type="ARBA" id="ARBA00022692"/>
    </source>
</evidence>
<feature type="transmembrane region" description="Helical" evidence="9">
    <location>
        <begin position="71"/>
        <end position="94"/>
    </location>
</feature>
<feature type="compositionally biased region" description="Polar residues" evidence="10">
    <location>
        <begin position="594"/>
        <end position="606"/>
    </location>
</feature>
<reference evidence="12" key="1">
    <citation type="submission" date="2025-08" db="UniProtKB">
        <authorList>
            <consortium name="RefSeq"/>
        </authorList>
    </citation>
    <scope>IDENTIFICATION</scope>
    <source>
        <tissue evidence="12">Blood</tissue>
    </source>
</reference>
<keyword evidence="11" id="KW-1185">Reference proteome</keyword>
<dbReference type="InterPro" id="IPR021134">
    <property type="entry name" value="Bestrophin-like"/>
</dbReference>
<feature type="transmembrane region" description="Helical" evidence="9">
    <location>
        <begin position="269"/>
        <end position="287"/>
    </location>
</feature>
<keyword evidence="9" id="KW-0407">Ion channel</keyword>
<evidence type="ECO:0000313" key="11">
    <source>
        <dbReference type="Proteomes" id="UP001652583"/>
    </source>
</evidence>
<evidence type="ECO:0000256" key="9">
    <source>
        <dbReference type="RuleBase" id="RU363126"/>
    </source>
</evidence>
<dbReference type="Proteomes" id="UP001652583">
    <property type="component" value="Chromosome D1"/>
</dbReference>
<dbReference type="RefSeq" id="XP_053059031.1">
    <property type="nucleotide sequence ID" value="XM_053203056.1"/>
</dbReference>
<organism evidence="11 12">
    <name type="scientific">Acinonyx jubatus</name>
    <name type="common">Cheetah</name>
    <dbReference type="NCBI Taxonomy" id="32536"/>
    <lineage>
        <taxon>Eukaryota</taxon>
        <taxon>Metazoa</taxon>
        <taxon>Chordata</taxon>
        <taxon>Craniata</taxon>
        <taxon>Vertebrata</taxon>
        <taxon>Euteleostomi</taxon>
        <taxon>Mammalia</taxon>
        <taxon>Eutheria</taxon>
        <taxon>Laurasiatheria</taxon>
        <taxon>Carnivora</taxon>
        <taxon>Feliformia</taxon>
        <taxon>Felidae</taxon>
        <taxon>Felinae</taxon>
        <taxon>Acinonyx</taxon>
    </lineage>
</organism>
<dbReference type="PANTHER" id="PTHR10736">
    <property type="entry name" value="BESTROPHIN"/>
    <property type="match status" value="1"/>
</dbReference>
<dbReference type="PANTHER" id="PTHR10736:SF4">
    <property type="entry name" value="BESTROPHIN-1"/>
    <property type="match status" value="1"/>
</dbReference>
<comment type="similarity">
    <text evidence="8 9">Belongs to the anion channel-forming bestrophin (TC 1.A.46) family. Calcium-sensitive chloride channel subfamily.</text>
</comment>
<keyword evidence="2 9" id="KW-0812">Transmembrane</keyword>
<sequence>MTVTYSSQVANARLGSFSRLLLCWRGSIYKLIYGEFLIFLLSYYIIRFIYRMALTEEQQVMFEKLTLYCDSYIQLIPISFVLGFYVTLVVTRWWNQYENLPWPDRLMNLVSGLVEGKDEQGRLLRRTLIRYANLGSVLILRSVSAAVYKRFPSSQHLVKAGFMTPAERKHLEKLSLPHNTFWVPWVWFANLSMKAWIGGRIRDPVLLQSLLNEMNVLRTQCGLLFAYDWISIPLVYTQVVTVAVYSFFLACLIGRQFLNPAKAYPGHELDLVVPVFTFLQFFFYAGWLKVAEQLINPFGEDDDDFETNWIVDRSLQVFGERGRLSCGPSLKGPGRGPHRSAGRPHRELPPPSQPFIHRILTPTSEAEDGHQSLHFTSRETEAQREGSDLSKSSSKFKVLLGLTFLLDFPSVPGNQVSLLAVDEMHQDLPPMERDMYWNDPEPQPPYTAASAQYRRPSFLGSTFNISLHKEDMGFQANPEDEEDPQTGIIGRFLGLQSHDHHPPRTNSKTKLLRPKKEGLLQEGQPKKLGSARQHPRNQEGGKPWKIEEEDDAFQTAALYGRSGYHSAPQTPLSHTPMVFPPGKSAPSGLRRVSGTDSAVKDQSLQPVTPDRENSFELLSDGVGSSTENPQLGHMKKKTVEFNLTDMSETSEHLRESHLDQSSNIEIILRSHGDPYWALEDRDEAHS</sequence>
<feature type="region of interest" description="Disordered" evidence="10">
    <location>
        <begin position="324"/>
        <end position="356"/>
    </location>
</feature>
<protein>
    <recommendedName>
        <fullName evidence="9">Bestrophin</fullName>
    </recommendedName>
</protein>
<feature type="transmembrane region" description="Helical" evidence="9">
    <location>
        <begin position="31"/>
        <end position="50"/>
    </location>
</feature>
<keyword evidence="6 9" id="KW-0868">Chloride</keyword>
<evidence type="ECO:0000256" key="5">
    <source>
        <dbReference type="ARBA" id="ARBA00023173"/>
    </source>
</evidence>
<comment type="function">
    <text evidence="9">Forms calcium-sensitive chloride channels. Permeable to bicarbonate.</text>
</comment>
<keyword evidence="9" id="KW-0406">Ion transport</keyword>
<comment type="subcellular location">
    <subcellularLocation>
        <location evidence="9">Cell membrane</location>
        <topology evidence="9">Multi-pass membrane protein</topology>
    </subcellularLocation>
    <subcellularLocation>
        <location evidence="1">Membrane</location>
    </subcellularLocation>
</comment>
<feature type="region of interest" description="Disordered" evidence="10">
    <location>
        <begin position="495"/>
        <end position="546"/>
    </location>
</feature>
<evidence type="ECO:0000256" key="6">
    <source>
        <dbReference type="ARBA" id="ARBA00023214"/>
    </source>
</evidence>
<dbReference type="Pfam" id="PF01062">
    <property type="entry name" value="Bestrophin"/>
    <property type="match status" value="1"/>
</dbReference>
<proteinExistence type="inferred from homology"/>
<dbReference type="InterPro" id="IPR000615">
    <property type="entry name" value="Bestrophin"/>
</dbReference>
<feature type="compositionally biased region" description="Basic and acidic residues" evidence="10">
    <location>
        <begin position="536"/>
        <end position="546"/>
    </location>
</feature>
<keyword evidence="9" id="KW-1003">Cell membrane</keyword>
<evidence type="ECO:0000256" key="4">
    <source>
        <dbReference type="ARBA" id="ARBA00023136"/>
    </source>
</evidence>
<dbReference type="GeneID" id="106986977"/>
<evidence type="ECO:0000256" key="8">
    <source>
        <dbReference type="ARBA" id="ARBA00034769"/>
    </source>
</evidence>
<name>A0ABM3NHX4_ACIJB</name>
<feature type="transmembrane region" description="Helical" evidence="9">
    <location>
        <begin position="235"/>
        <end position="257"/>
    </location>
</feature>